<proteinExistence type="predicted"/>
<dbReference type="GO" id="GO:0018493">
    <property type="term" value="F:formylmethanofuran dehydrogenase activity"/>
    <property type="evidence" value="ECO:0007669"/>
    <property type="project" value="InterPro"/>
</dbReference>
<dbReference type="SUPFAM" id="SSF53706">
    <property type="entry name" value="Formate dehydrogenase/DMSO reductase, domains 1-3"/>
    <property type="match status" value="1"/>
</dbReference>
<protein>
    <submittedName>
        <fullName evidence="1">Formyltransferase/cyclohydrolase complex subunit B</fullName>
    </submittedName>
</protein>
<dbReference type="GO" id="GO:0016787">
    <property type="term" value="F:hydrolase activity"/>
    <property type="evidence" value="ECO:0007669"/>
    <property type="project" value="UniProtKB-KW"/>
</dbReference>
<evidence type="ECO:0000313" key="1">
    <source>
        <dbReference type="EMBL" id="AAS17986.1"/>
    </source>
</evidence>
<keyword evidence="1" id="KW-0378">Hydrolase</keyword>
<organism evidence="1">
    <name type="scientific">Xanthobacter autotrophicus</name>
    <dbReference type="NCBI Taxonomy" id="280"/>
    <lineage>
        <taxon>Bacteria</taxon>
        <taxon>Pseudomonadati</taxon>
        <taxon>Pseudomonadota</taxon>
        <taxon>Alphaproteobacteria</taxon>
        <taxon>Hyphomicrobiales</taxon>
        <taxon>Xanthobacteraceae</taxon>
        <taxon>Xanthobacter</taxon>
    </lineage>
</organism>
<gene>
    <name evidence="1" type="primary">fhcB</name>
</gene>
<dbReference type="EMBL" id="AF139593">
    <property type="protein sequence ID" value="AAS17986.1"/>
    <property type="molecule type" value="Genomic_DNA"/>
</dbReference>
<dbReference type="AlphaFoldDB" id="Q7BQP9"/>
<dbReference type="CDD" id="cd02761">
    <property type="entry name" value="MopB_FmdB-FwdB"/>
    <property type="match status" value="1"/>
</dbReference>
<keyword evidence="1" id="KW-0808">Transferase</keyword>
<dbReference type="InterPro" id="IPR016457">
    <property type="entry name" value="Formylmethanofuran_DH_bsu"/>
</dbReference>
<accession>Q7BQP9</accession>
<reference evidence="1" key="1">
    <citation type="journal article" date="1999" name="J. Bacteriol.">
        <title>Distribution of tetrahydromethanopterin-dependent enzymes in methylotrophic bacteria and phylogeny of methenyl tetrahydromethanopterin cyclohydrolases.</title>
        <authorList>
            <person name="Vorholt J.A."/>
            <person name="Chistoserdova L."/>
            <person name="Stolyar S.M."/>
            <person name="Thauer R.K."/>
            <person name="Lidstrom M.E."/>
        </authorList>
    </citation>
    <scope>NUCLEOTIDE SEQUENCE</scope>
</reference>
<name>Q7BQP9_XANAU</name>
<dbReference type="GO" id="GO:0016740">
    <property type="term" value="F:transferase activity"/>
    <property type="evidence" value="ECO:0007669"/>
    <property type="project" value="UniProtKB-KW"/>
</dbReference>
<dbReference type="GO" id="GO:0015948">
    <property type="term" value="P:methanogenesis"/>
    <property type="evidence" value="ECO:0007669"/>
    <property type="project" value="InterPro"/>
</dbReference>
<sequence>MPWHLNALRLSISSHFHIRGPVPVPAARCCVDLAHRAPPPSPSGDAMTSGESITGGAPRTVRDIVCGFCGLGCDDLEVTVAGRAITPRTACPEAARLLARNDAPPPSPRINGAPSSFEEAAAAAAGHLKAARSAAFSGLGADLEGLRRLYDLAMASGASLDHAASGGLFANLERLARKGWIAATLAEVRNRCDVMVGSADPASAFSRFFSRAVPVRGEGADGDAAPLFVTAPGRRQIAVVGGPLSEASRRVLAAHQVTEVPVSEQDVATAASVLTALVAGRGVDGLTGLSDETVAALAALAEQIKAARYAVFTWNAASLPAEDAPVVAGAASEAVDVLSVTTRAAVFPLGGRDNVTGAHQLALWRFGYPLRTAVGAGTSRHVPELYSTAAALYDADLLLHTSAFRPDAPPDFDRGPVIAIAHPDTVFAREPEVFIPVGTPGVDYGGHVFRMDSVVCLPLQALRPAELPSVAEVAAAILVSFGRGA</sequence>